<accession>A0A8D9F2P7</accession>
<proteinExistence type="predicted"/>
<dbReference type="EMBL" id="HBUF01208627">
    <property type="protein sequence ID" value="CAG6664806.1"/>
    <property type="molecule type" value="Transcribed_RNA"/>
</dbReference>
<dbReference type="EMBL" id="HBUF01018606">
    <property type="protein sequence ID" value="CAG6610483.1"/>
    <property type="molecule type" value="Transcribed_RNA"/>
</dbReference>
<feature type="transmembrane region" description="Helical" evidence="2">
    <location>
        <begin position="14"/>
        <end position="41"/>
    </location>
</feature>
<dbReference type="EMBL" id="HBUF01387241">
    <property type="protein sequence ID" value="CAG6732568.1"/>
    <property type="molecule type" value="Transcribed_RNA"/>
</dbReference>
<dbReference type="EMBL" id="HBUF01595746">
    <property type="protein sequence ID" value="CAG6774717.1"/>
    <property type="molecule type" value="Transcribed_RNA"/>
</dbReference>
<dbReference type="EMBL" id="HBUF01595747">
    <property type="protein sequence ID" value="CAG6774718.1"/>
    <property type="molecule type" value="Transcribed_RNA"/>
</dbReference>
<dbReference type="PANTHER" id="PTHR12335">
    <property type="entry name" value="TIPE PROTEIN TEMPERATURE-INDUCED PARALYTIC E"/>
    <property type="match status" value="1"/>
</dbReference>
<dbReference type="GO" id="GO:0005886">
    <property type="term" value="C:plasma membrane"/>
    <property type="evidence" value="ECO:0007669"/>
    <property type="project" value="TreeGrafter"/>
</dbReference>
<dbReference type="Pfam" id="PF16972">
    <property type="entry name" value="TipE"/>
    <property type="match status" value="3"/>
</dbReference>
<evidence type="ECO:0000256" key="2">
    <source>
        <dbReference type="SAM" id="Phobius"/>
    </source>
</evidence>
<sequence>MAEELAEESSREKLLFYTTAFFILLAIFSLFGFLFLVPFVIEPACTTIMHEFDEVPATCETFDVETLKGTTNCTWTSCKEGCTREVYECTQITVRYKVSMNTTEEPSITAQSLRLYHRFRRAVMGEEDVLLPITFEDNFITPALEGNNSESSEWDFVGAKFLPNVKGCGYPPYLNCTIFHKKYAIVGKQYPCYYSRVEPALAIEQLDMWRVYLNLVLATAIPIPSFIVSVIYLTLAYIYIYKDRQQMTPKRTKSAPKSRSDSITSSKKSKSLVHVTPIASNTPIPPTTSGGLTPNSEVFRDDMASFGHELKYAMADDMMMSNDGLDSLTFINSNSNSMNGHAGGKMMTTCILTPPGPKEDM</sequence>
<dbReference type="GO" id="GO:0002028">
    <property type="term" value="P:regulation of sodium ion transport"/>
    <property type="evidence" value="ECO:0007669"/>
    <property type="project" value="TreeGrafter"/>
</dbReference>
<protein>
    <submittedName>
        <fullName evidence="3">Protein tipE</fullName>
    </submittedName>
</protein>
<name>A0A8D9F2P7_9HEMI</name>
<evidence type="ECO:0000313" key="3">
    <source>
        <dbReference type="EMBL" id="CAG6774717.1"/>
    </source>
</evidence>
<dbReference type="InterPro" id="IPR031578">
    <property type="entry name" value="TipE"/>
</dbReference>
<dbReference type="EMBL" id="HBUF01018605">
    <property type="protein sequence ID" value="CAG6610480.1"/>
    <property type="molecule type" value="Transcribed_RNA"/>
</dbReference>
<keyword evidence="2" id="KW-1133">Transmembrane helix</keyword>
<reference evidence="3" key="1">
    <citation type="submission" date="2021-05" db="EMBL/GenBank/DDBJ databases">
        <authorList>
            <person name="Alioto T."/>
            <person name="Alioto T."/>
            <person name="Gomez Garrido J."/>
        </authorList>
    </citation>
    <scope>NUCLEOTIDE SEQUENCE</scope>
</reference>
<dbReference type="EMBL" id="HBUF01208628">
    <property type="protein sequence ID" value="CAG6664807.1"/>
    <property type="molecule type" value="Transcribed_RNA"/>
</dbReference>
<feature type="transmembrane region" description="Helical" evidence="2">
    <location>
        <begin position="211"/>
        <end position="241"/>
    </location>
</feature>
<dbReference type="EMBL" id="HBUF01018604">
    <property type="protein sequence ID" value="CAG6610477.1"/>
    <property type="molecule type" value="Transcribed_RNA"/>
</dbReference>
<feature type="region of interest" description="Disordered" evidence="1">
    <location>
        <begin position="249"/>
        <end position="272"/>
    </location>
</feature>
<dbReference type="PANTHER" id="PTHR12335:SF6">
    <property type="entry name" value="PROTEIN TIPE"/>
    <property type="match status" value="1"/>
</dbReference>
<dbReference type="EMBL" id="HBUF01387242">
    <property type="protein sequence ID" value="CAG6732569.1"/>
    <property type="molecule type" value="Transcribed_RNA"/>
</dbReference>
<dbReference type="AlphaFoldDB" id="A0A8D9F2P7"/>
<keyword evidence="2" id="KW-0472">Membrane</keyword>
<keyword evidence="2" id="KW-0812">Transmembrane</keyword>
<organism evidence="3">
    <name type="scientific">Cacopsylla melanoneura</name>
    <dbReference type="NCBI Taxonomy" id="428564"/>
    <lineage>
        <taxon>Eukaryota</taxon>
        <taxon>Metazoa</taxon>
        <taxon>Ecdysozoa</taxon>
        <taxon>Arthropoda</taxon>
        <taxon>Hexapoda</taxon>
        <taxon>Insecta</taxon>
        <taxon>Pterygota</taxon>
        <taxon>Neoptera</taxon>
        <taxon>Paraneoptera</taxon>
        <taxon>Hemiptera</taxon>
        <taxon>Sternorrhyncha</taxon>
        <taxon>Psylloidea</taxon>
        <taxon>Psyllidae</taxon>
        <taxon>Psyllinae</taxon>
        <taxon>Cacopsylla</taxon>
    </lineage>
</organism>
<evidence type="ECO:0000256" key="1">
    <source>
        <dbReference type="SAM" id="MobiDB-lite"/>
    </source>
</evidence>
<dbReference type="GO" id="GO:0017080">
    <property type="term" value="F:sodium channel regulator activity"/>
    <property type="evidence" value="ECO:0007669"/>
    <property type="project" value="TreeGrafter"/>
</dbReference>